<keyword evidence="1" id="KW-0862">Zinc</keyword>
<evidence type="ECO:0000313" key="5">
    <source>
        <dbReference type="Proteomes" id="UP000291343"/>
    </source>
</evidence>
<dbReference type="Gene3D" id="4.10.1000.10">
    <property type="entry name" value="Zinc finger, CCCH-type"/>
    <property type="match status" value="1"/>
</dbReference>
<gene>
    <name evidence="4" type="ORF">LSTR_LSTR009396</name>
</gene>
<feature type="compositionally biased region" description="Polar residues" evidence="2">
    <location>
        <begin position="493"/>
        <end position="509"/>
    </location>
</feature>
<feature type="region of interest" description="Disordered" evidence="2">
    <location>
        <begin position="87"/>
        <end position="143"/>
    </location>
</feature>
<keyword evidence="5" id="KW-1185">Reference proteome</keyword>
<dbReference type="EMBL" id="QKKF02035872">
    <property type="protein sequence ID" value="RZF32845.1"/>
    <property type="molecule type" value="Genomic_DNA"/>
</dbReference>
<feature type="zinc finger region" description="C3H1-type" evidence="1">
    <location>
        <begin position="3"/>
        <end position="30"/>
    </location>
</feature>
<dbReference type="GO" id="GO:0008270">
    <property type="term" value="F:zinc ion binding"/>
    <property type="evidence" value="ECO:0007669"/>
    <property type="project" value="UniProtKB-KW"/>
</dbReference>
<dbReference type="AlphaFoldDB" id="A0A482WH42"/>
<evidence type="ECO:0000256" key="1">
    <source>
        <dbReference type="PROSITE-ProRule" id="PRU00723"/>
    </source>
</evidence>
<dbReference type="OrthoDB" id="5395350at2759"/>
<dbReference type="PROSITE" id="PS50103">
    <property type="entry name" value="ZF_C3H1"/>
    <property type="match status" value="1"/>
</dbReference>
<keyword evidence="1" id="KW-0479">Metal-binding</keyword>
<feature type="compositionally biased region" description="Polar residues" evidence="2">
    <location>
        <begin position="278"/>
        <end position="306"/>
    </location>
</feature>
<proteinExistence type="predicted"/>
<organism evidence="4 5">
    <name type="scientific">Laodelphax striatellus</name>
    <name type="common">Small brown planthopper</name>
    <name type="synonym">Delphax striatella</name>
    <dbReference type="NCBI Taxonomy" id="195883"/>
    <lineage>
        <taxon>Eukaryota</taxon>
        <taxon>Metazoa</taxon>
        <taxon>Ecdysozoa</taxon>
        <taxon>Arthropoda</taxon>
        <taxon>Hexapoda</taxon>
        <taxon>Insecta</taxon>
        <taxon>Pterygota</taxon>
        <taxon>Neoptera</taxon>
        <taxon>Paraneoptera</taxon>
        <taxon>Hemiptera</taxon>
        <taxon>Auchenorrhyncha</taxon>
        <taxon>Fulgoroidea</taxon>
        <taxon>Delphacidae</taxon>
        <taxon>Criomorphinae</taxon>
        <taxon>Laodelphax</taxon>
    </lineage>
</organism>
<dbReference type="PANTHER" id="PTHR15725:SF14">
    <property type="entry name" value="ZINC FINGER CCCH DOMAIN-CONTAINING PROTEIN 11A"/>
    <property type="match status" value="1"/>
</dbReference>
<name>A0A482WH42_LAOST</name>
<evidence type="ECO:0000313" key="4">
    <source>
        <dbReference type="EMBL" id="RZF32845.1"/>
    </source>
</evidence>
<dbReference type="InterPro" id="IPR000571">
    <property type="entry name" value="Znf_CCCH"/>
</dbReference>
<feature type="region of interest" description="Disordered" evidence="2">
    <location>
        <begin position="273"/>
        <end position="315"/>
    </location>
</feature>
<feature type="compositionally biased region" description="Polar residues" evidence="2">
    <location>
        <begin position="133"/>
        <end position="143"/>
    </location>
</feature>
<dbReference type="InParanoid" id="A0A482WH42"/>
<reference evidence="4 5" key="1">
    <citation type="journal article" date="2017" name="Gigascience">
        <title>Genome sequence of the small brown planthopper, Laodelphax striatellus.</title>
        <authorList>
            <person name="Zhu J."/>
            <person name="Jiang F."/>
            <person name="Wang X."/>
            <person name="Yang P."/>
            <person name="Bao Y."/>
            <person name="Zhao W."/>
            <person name="Wang W."/>
            <person name="Lu H."/>
            <person name="Wang Q."/>
            <person name="Cui N."/>
            <person name="Li J."/>
            <person name="Chen X."/>
            <person name="Luo L."/>
            <person name="Yu J."/>
            <person name="Kang L."/>
            <person name="Cui F."/>
        </authorList>
    </citation>
    <scope>NUCLEOTIDE SEQUENCE [LARGE SCALE GENOMIC DNA]</scope>
    <source>
        <strain evidence="4">Lst14</strain>
    </source>
</reference>
<sequence length="609" mass="67374">MANKKLDDCYFYYYSTCYKGDDCAFRHEENALGCETVCPNWKAGTCQNVHCQFRHMLLKKNRKAIPCFWESQPNGCRKPHCPFLHTKGKPEGSSQDSPNVSGGLNQSSGGNVLSKNIPVDTSKMSHEGLRRPNPSTLENDLNFSSPPVDPLVVKFEEESDNELDIPSPCKSVAVNSQKKSWVKTLEEIRLEKIQELSAAFYSFTEGIEAQNPETRKPGNVMMDVLNKAIVTNLGVLTKTTNRSLVKSTVKRKASVDSDDLGFRVLTLAEIRQKRQKKNQVQEPDSTSGDKMPSNDSPSQECSSQGAERSALVPGRQKMTNIKNTIQSSATIVSTVQVSQANSTDIRSPEHVQVDVPQEENIPQKLSLLDVSKSTNIDVHQKSMSGKMSNPLPHESSPHKCVEGRKVNVPKKPKEINVVSPLQQSSTVLGVDACRIQKPINIISPLMCQDVPQLNQNVDGPLMNQQKVDVELMNQQKVDAPSRNTQKVDVVLKSQQNVDAPSRNQQNVDSGSKHQKNVDVTPPNRQILDVPPKNKPIRLKRNMRRDTQEESPDLGASSAKRSKATEDGQTSLSRSEDAEQGNSNLSEITSNTGEMDTDDILNGIDELLGN</sequence>
<dbReference type="InterPro" id="IPR041686">
    <property type="entry name" value="Znf-CCCH_3"/>
</dbReference>
<feature type="compositionally biased region" description="Polar residues" evidence="2">
    <location>
        <begin position="92"/>
        <end position="114"/>
    </location>
</feature>
<dbReference type="Pfam" id="PF15663">
    <property type="entry name" value="zf-CCCH_3"/>
    <property type="match status" value="1"/>
</dbReference>
<dbReference type="SMART" id="SM00356">
    <property type="entry name" value="ZnF_C3H1"/>
    <property type="match status" value="3"/>
</dbReference>
<comment type="caution">
    <text evidence="4">The sequence shown here is derived from an EMBL/GenBank/DDBJ whole genome shotgun (WGS) entry which is preliminary data.</text>
</comment>
<feature type="domain" description="C3H1-type" evidence="3">
    <location>
        <begin position="3"/>
        <end position="30"/>
    </location>
</feature>
<feature type="compositionally biased region" description="Polar residues" evidence="2">
    <location>
        <begin position="579"/>
        <end position="593"/>
    </location>
</feature>
<feature type="region of interest" description="Disordered" evidence="2">
    <location>
        <begin position="493"/>
        <end position="609"/>
    </location>
</feature>
<dbReference type="PANTHER" id="PTHR15725">
    <property type="entry name" value="ZN-FINGER, C-X8-C-X5-C-X3-H TYPE-CONTAINING"/>
    <property type="match status" value="1"/>
</dbReference>
<keyword evidence="1" id="KW-0863">Zinc-finger</keyword>
<accession>A0A482WH42</accession>
<protein>
    <recommendedName>
        <fullName evidence="3">C3H1-type domain-containing protein</fullName>
    </recommendedName>
</protein>
<evidence type="ECO:0000259" key="3">
    <source>
        <dbReference type="PROSITE" id="PS50103"/>
    </source>
</evidence>
<dbReference type="Proteomes" id="UP000291343">
    <property type="component" value="Unassembled WGS sequence"/>
</dbReference>
<dbReference type="STRING" id="195883.A0A482WH42"/>
<evidence type="ECO:0000256" key="2">
    <source>
        <dbReference type="SAM" id="MobiDB-lite"/>
    </source>
</evidence>